<reference evidence="1" key="1">
    <citation type="journal article" date="2021" name="Nat. Commun.">
        <title>Genomic analyses provide insights into spinach domestication and the genetic basis of agronomic traits.</title>
        <authorList>
            <person name="Cai X."/>
            <person name="Sun X."/>
            <person name="Xu C."/>
            <person name="Sun H."/>
            <person name="Wang X."/>
            <person name="Ge C."/>
            <person name="Zhang Z."/>
            <person name="Wang Q."/>
            <person name="Fei Z."/>
            <person name="Jiao C."/>
            <person name="Wang Q."/>
        </authorList>
    </citation>
    <scope>NUCLEOTIDE SEQUENCE [LARGE SCALE GENOMIC DNA]</scope>
    <source>
        <strain evidence="1">cv. Varoflay</strain>
    </source>
</reference>
<accession>A0ABM3RJA7</accession>
<evidence type="ECO:0000313" key="2">
    <source>
        <dbReference type="RefSeq" id="XP_056695677.1"/>
    </source>
</evidence>
<dbReference type="PANTHER" id="PTHR33116">
    <property type="entry name" value="REVERSE TRANSCRIPTASE ZINC-BINDING DOMAIN-CONTAINING PROTEIN-RELATED-RELATED"/>
    <property type="match status" value="1"/>
</dbReference>
<proteinExistence type="predicted"/>
<dbReference type="GeneID" id="130470110"/>
<dbReference type="RefSeq" id="XP_056695677.1">
    <property type="nucleotide sequence ID" value="XM_056839699.1"/>
</dbReference>
<organism evidence="1 2">
    <name type="scientific">Spinacia oleracea</name>
    <name type="common">Spinach</name>
    <dbReference type="NCBI Taxonomy" id="3562"/>
    <lineage>
        <taxon>Eukaryota</taxon>
        <taxon>Viridiplantae</taxon>
        <taxon>Streptophyta</taxon>
        <taxon>Embryophyta</taxon>
        <taxon>Tracheophyta</taxon>
        <taxon>Spermatophyta</taxon>
        <taxon>Magnoliopsida</taxon>
        <taxon>eudicotyledons</taxon>
        <taxon>Gunneridae</taxon>
        <taxon>Pentapetalae</taxon>
        <taxon>Caryophyllales</taxon>
        <taxon>Chenopodiaceae</taxon>
        <taxon>Chenopodioideae</taxon>
        <taxon>Anserineae</taxon>
        <taxon>Spinacia</taxon>
    </lineage>
</organism>
<sequence>MTCLTTTQYSILINGVPSDLIQPKRGLRQEDPLSLQLFTLCMEYFSRTMLAVGDHPSFKFHYRCRTMQNHTMESIATTTELEFGAQDTSLLLEEFNYNFVLMRICVYWSQIFILPKVVLKIINAICRAFLWFGTYEDGSPGSMAWDRLCLPKQQGGLGFRNLLPWNQAAVGKLAWSIAQKQDNLGLNGYTCTVYVKDKYWDSYVMSNLIDIRTNHIC</sequence>
<protein>
    <recommendedName>
        <fullName evidence="3">Reverse transcriptase domain-containing protein</fullName>
    </recommendedName>
</protein>
<name>A0ABM3RJA7_SPIOL</name>
<evidence type="ECO:0000313" key="1">
    <source>
        <dbReference type="Proteomes" id="UP000813463"/>
    </source>
</evidence>
<dbReference type="PANTHER" id="PTHR33116:SF84">
    <property type="entry name" value="RNA-DIRECTED DNA POLYMERASE"/>
    <property type="match status" value="1"/>
</dbReference>
<dbReference type="Proteomes" id="UP000813463">
    <property type="component" value="Chromosome 3"/>
</dbReference>
<evidence type="ECO:0008006" key="3">
    <source>
        <dbReference type="Google" id="ProtNLM"/>
    </source>
</evidence>
<keyword evidence="1" id="KW-1185">Reference proteome</keyword>
<gene>
    <name evidence="2" type="primary">LOC130470110</name>
</gene>
<reference evidence="2" key="2">
    <citation type="submission" date="2025-08" db="UniProtKB">
        <authorList>
            <consortium name="RefSeq"/>
        </authorList>
    </citation>
    <scope>IDENTIFICATION</scope>
    <source>
        <tissue evidence="2">Leaf</tissue>
    </source>
</reference>